<dbReference type="Pfam" id="PF04773">
    <property type="entry name" value="FecR"/>
    <property type="match status" value="1"/>
</dbReference>
<dbReference type="InterPro" id="IPR012373">
    <property type="entry name" value="Ferrdict_sens_TM"/>
</dbReference>
<keyword evidence="1" id="KW-1133">Transmembrane helix</keyword>
<evidence type="ECO:0000313" key="4">
    <source>
        <dbReference type="Proteomes" id="UP000239181"/>
    </source>
</evidence>
<dbReference type="Proteomes" id="UP000239181">
    <property type="component" value="Unassembled WGS sequence"/>
</dbReference>
<protein>
    <submittedName>
        <fullName evidence="3">Iron dicitrate transport regulator FecR</fullName>
    </submittedName>
</protein>
<comment type="caution">
    <text evidence="3">The sequence shown here is derived from an EMBL/GenBank/DDBJ whole genome shotgun (WGS) entry which is preliminary data.</text>
</comment>
<sequence length="319" mass="34446">MTEKMSQHEKLFEEAFDLIIRLHGDPGNPAARELAERWRARGKEHEAVWAEAVHLHGMTGRVVQARSQAEPQPVGISRRRFVLGGSVAVAAAATCLALAPGILLQMKASHLTSTGEIQQIPLEDGSEIILGPNSAIASRFTADERRIELLNGMAWLNVADDARRPFNAVVEGMQVVTQKGAFDLSRDADLLTVAVEQGAVDVATPGLSLSLNESVTAGSWLSLDRDGGLVERGTRNPQQFASWRSGMLVAESETVAAVVARISRWVPGKVLIASRELGEQRISGVYNLANPQRALAAVIQPYAGKVREITPWLTIISAV</sequence>
<keyword evidence="1" id="KW-0812">Transmembrane</keyword>
<dbReference type="PIRSF" id="PIRSF018266">
    <property type="entry name" value="FecR"/>
    <property type="match status" value="1"/>
</dbReference>
<keyword evidence="1" id="KW-0472">Membrane</keyword>
<dbReference type="EMBL" id="PDET01000015">
    <property type="protein sequence ID" value="PRD13815.1"/>
    <property type="molecule type" value="Genomic_DNA"/>
</dbReference>
<reference evidence="3 4" key="1">
    <citation type="submission" date="2017-10" db="EMBL/GenBank/DDBJ databases">
        <title>Draft genome of two endophytic bacteria isolated from 'guarana' Paullinia cupana (Mart.) Ducke.</title>
        <authorList>
            <person name="Siqueira K.A."/>
            <person name="Liotti R.G."/>
            <person name="Mendes T.A."/>
            <person name="Soares M.A."/>
        </authorList>
    </citation>
    <scope>NUCLEOTIDE SEQUENCE [LARGE SCALE GENOMIC DNA]</scope>
    <source>
        <strain evidence="3 4">342</strain>
    </source>
</reference>
<dbReference type="Gene3D" id="2.60.120.1440">
    <property type="match status" value="1"/>
</dbReference>
<dbReference type="PANTHER" id="PTHR30273:SF2">
    <property type="entry name" value="PROTEIN FECR"/>
    <property type="match status" value="1"/>
</dbReference>
<evidence type="ECO:0000256" key="1">
    <source>
        <dbReference type="SAM" id="Phobius"/>
    </source>
</evidence>
<feature type="domain" description="FecR protein" evidence="2">
    <location>
        <begin position="111"/>
        <end position="200"/>
    </location>
</feature>
<organism evidence="3 4">
    <name type="scientific">Pantoea coffeiphila</name>
    <dbReference type="NCBI Taxonomy" id="1465635"/>
    <lineage>
        <taxon>Bacteria</taxon>
        <taxon>Pseudomonadati</taxon>
        <taxon>Pseudomonadota</taxon>
        <taxon>Gammaproteobacteria</taxon>
        <taxon>Enterobacterales</taxon>
        <taxon>Erwiniaceae</taxon>
        <taxon>Pantoea</taxon>
    </lineage>
</organism>
<accession>A0A2S9I7R2</accession>
<gene>
    <name evidence="3" type="ORF">CQW29_18885</name>
</gene>
<keyword evidence="4" id="KW-1185">Reference proteome</keyword>
<name>A0A2S9I7R2_9GAMM</name>
<proteinExistence type="predicted"/>
<dbReference type="AlphaFoldDB" id="A0A2S9I7R2"/>
<dbReference type="InterPro" id="IPR006860">
    <property type="entry name" value="FecR"/>
</dbReference>
<dbReference type="PANTHER" id="PTHR30273">
    <property type="entry name" value="PERIPLASMIC SIGNAL SENSOR AND SIGMA FACTOR ACTIVATOR FECR-RELATED"/>
    <property type="match status" value="1"/>
</dbReference>
<feature type="transmembrane region" description="Helical" evidence="1">
    <location>
        <begin position="81"/>
        <end position="104"/>
    </location>
</feature>
<dbReference type="GO" id="GO:0016989">
    <property type="term" value="F:sigma factor antagonist activity"/>
    <property type="evidence" value="ECO:0007669"/>
    <property type="project" value="TreeGrafter"/>
</dbReference>
<dbReference type="OrthoDB" id="8641865at2"/>
<evidence type="ECO:0000259" key="2">
    <source>
        <dbReference type="Pfam" id="PF04773"/>
    </source>
</evidence>
<evidence type="ECO:0000313" key="3">
    <source>
        <dbReference type="EMBL" id="PRD13815.1"/>
    </source>
</evidence>